<feature type="transmembrane region" description="Helical" evidence="3">
    <location>
        <begin position="688"/>
        <end position="711"/>
    </location>
</feature>
<keyword evidence="1" id="KW-0677">Repeat</keyword>
<dbReference type="OrthoDB" id="5967843at2759"/>
<dbReference type="InterPro" id="IPR056884">
    <property type="entry name" value="NPHP3-like_N"/>
</dbReference>
<dbReference type="Proteomes" id="UP000054549">
    <property type="component" value="Unassembled WGS sequence"/>
</dbReference>
<dbReference type="HOGENOM" id="CLU_000288_6_18_1"/>
<dbReference type="STRING" id="946122.A0A0C2S524"/>
<evidence type="ECO:0000256" key="1">
    <source>
        <dbReference type="ARBA" id="ARBA00022737"/>
    </source>
</evidence>
<keyword evidence="3" id="KW-0812">Transmembrane</keyword>
<evidence type="ECO:0000313" key="5">
    <source>
        <dbReference type="EMBL" id="KIL57815.1"/>
    </source>
</evidence>
<feature type="compositionally biased region" description="Polar residues" evidence="2">
    <location>
        <begin position="306"/>
        <end position="322"/>
    </location>
</feature>
<dbReference type="AlphaFoldDB" id="A0A0C2S524"/>
<dbReference type="Pfam" id="PF24883">
    <property type="entry name" value="NPHP3_N"/>
    <property type="match status" value="1"/>
</dbReference>
<reference evidence="5 6" key="1">
    <citation type="submission" date="2014-04" db="EMBL/GenBank/DDBJ databases">
        <title>Evolutionary Origins and Diversification of the Mycorrhizal Mutualists.</title>
        <authorList>
            <consortium name="DOE Joint Genome Institute"/>
            <consortium name="Mycorrhizal Genomics Consortium"/>
            <person name="Kohler A."/>
            <person name="Kuo A."/>
            <person name="Nagy L.G."/>
            <person name="Floudas D."/>
            <person name="Copeland A."/>
            <person name="Barry K.W."/>
            <person name="Cichocki N."/>
            <person name="Veneault-Fourrey C."/>
            <person name="LaButti K."/>
            <person name="Lindquist E.A."/>
            <person name="Lipzen A."/>
            <person name="Lundell T."/>
            <person name="Morin E."/>
            <person name="Murat C."/>
            <person name="Riley R."/>
            <person name="Ohm R."/>
            <person name="Sun H."/>
            <person name="Tunlid A."/>
            <person name="Henrissat B."/>
            <person name="Grigoriev I.V."/>
            <person name="Hibbett D.S."/>
            <person name="Martin F."/>
        </authorList>
    </citation>
    <scope>NUCLEOTIDE SEQUENCE [LARGE SCALE GENOMIC DNA]</scope>
    <source>
        <strain evidence="5 6">Koide BX008</strain>
    </source>
</reference>
<dbReference type="InParanoid" id="A0A0C2S524"/>
<gene>
    <name evidence="5" type="ORF">M378DRAFT_171333</name>
</gene>
<proteinExistence type="predicted"/>
<protein>
    <recommendedName>
        <fullName evidence="4">NACHT domain-containing protein</fullName>
    </recommendedName>
</protein>
<dbReference type="EMBL" id="KN818357">
    <property type="protein sequence ID" value="KIL57815.1"/>
    <property type="molecule type" value="Genomic_DNA"/>
</dbReference>
<feature type="compositionally biased region" description="Low complexity" evidence="2">
    <location>
        <begin position="277"/>
        <end position="299"/>
    </location>
</feature>
<keyword evidence="3" id="KW-0472">Membrane</keyword>
<sequence length="743" mass="84041">MSPTYPPSSRLSNPQSSPPGPSNIHQGDKNDQNNGYIGHGNGNIVAGGDGSHIQINQVMKEDGNELDKLLYPTISDDALHYSEGAPTNCHPGTRETSCKSIREWMLDPAGSPLLWLHGPAGVGKSTIAKTISTLPANQIRVVGTFFFSTCSDKSAAKLFATLAWQLAKNVPETEKYIVAALKHDPSLMKRELQHQFDRLIVQPLKKRTSNSTETSPLLMVIDGVDECVDENMQVEFLNILERAGAKGDLPLRFLICSRPERRIRNILETTDRDYATAKPQAPQAPQAKSSPGSDISQSSPAVRPPNTGQSENPTDSAPEQPSLSLRDQLWIEMGPYLSTAKDRLSSLRQWRPRRPTMVPSDAWMLLQPIQLGVDKGRSSNEIDDELDKVRHHKVISRIKIGLSEESKEDVKKYLTDKFQEIRSPDPIKSEAIDELVKKSCGHFLYASIIVNLLDKSGFSLDAVLKMAQSSALPSPDLDKLYSAILDKAKRAMRAEPGVNAKTDLATLKDVFAILVVLWENAPLATIPESFLIIESLLVLEKGELERILQKTHSILVINPGKYIRVYHRSFFEFLQHQSRSQCHCIAYPFALRRYLFLRSRFVLKYAFRSYRSQLQNDDKNQAERIRNMALEFPRNFFRRSANPTLLATFHVHAHIFVILLLWTTSFWLSLDFWDYLIVSLVPSLCVFFVRYFLIMLLFIVVGSLIPFLMCYMSYVDRSIIRYPLFHPFLHPFLVKTSDFLLSI</sequence>
<evidence type="ECO:0000313" key="6">
    <source>
        <dbReference type="Proteomes" id="UP000054549"/>
    </source>
</evidence>
<feature type="domain" description="NACHT" evidence="4">
    <location>
        <begin position="112"/>
        <end position="259"/>
    </location>
</feature>
<feature type="transmembrane region" description="Helical" evidence="3">
    <location>
        <begin position="644"/>
        <end position="668"/>
    </location>
</feature>
<accession>A0A0C2S524</accession>
<feature type="region of interest" description="Disordered" evidence="2">
    <location>
        <begin position="1"/>
        <end position="42"/>
    </location>
</feature>
<dbReference type="PANTHER" id="PTHR10039">
    <property type="entry name" value="AMELOGENIN"/>
    <property type="match status" value="1"/>
</dbReference>
<evidence type="ECO:0000256" key="2">
    <source>
        <dbReference type="SAM" id="MobiDB-lite"/>
    </source>
</evidence>
<dbReference type="InterPro" id="IPR007111">
    <property type="entry name" value="NACHT_NTPase"/>
</dbReference>
<keyword evidence="6" id="KW-1185">Reference proteome</keyword>
<organism evidence="5 6">
    <name type="scientific">Amanita muscaria (strain Koide BX008)</name>
    <dbReference type="NCBI Taxonomy" id="946122"/>
    <lineage>
        <taxon>Eukaryota</taxon>
        <taxon>Fungi</taxon>
        <taxon>Dikarya</taxon>
        <taxon>Basidiomycota</taxon>
        <taxon>Agaricomycotina</taxon>
        <taxon>Agaricomycetes</taxon>
        <taxon>Agaricomycetidae</taxon>
        <taxon>Agaricales</taxon>
        <taxon>Pluteineae</taxon>
        <taxon>Amanitaceae</taxon>
        <taxon>Amanita</taxon>
    </lineage>
</organism>
<dbReference type="SUPFAM" id="SSF52540">
    <property type="entry name" value="P-loop containing nucleoside triphosphate hydrolases"/>
    <property type="match status" value="1"/>
</dbReference>
<dbReference type="PROSITE" id="PS50837">
    <property type="entry name" value="NACHT"/>
    <property type="match status" value="1"/>
</dbReference>
<evidence type="ECO:0000259" key="4">
    <source>
        <dbReference type="PROSITE" id="PS50837"/>
    </source>
</evidence>
<dbReference type="Gene3D" id="3.40.50.300">
    <property type="entry name" value="P-loop containing nucleotide triphosphate hydrolases"/>
    <property type="match status" value="1"/>
</dbReference>
<dbReference type="PANTHER" id="PTHR10039:SF17">
    <property type="entry name" value="FUNGAL STAND N-TERMINAL GOODBYE DOMAIN-CONTAINING PROTEIN-RELATED"/>
    <property type="match status" value="1"/>
</dbReference>
<name>A0A0C2S524_AMAMK</name>
<keyword evidence="3" id="KW-1133">Transmembrane helix</keyword>
<evidence type="ECO:0000256" key="3">
    <source>
        <dbReference type="SAM" id="Phobius"/>
    </source>
</evidence>
<dbReference type="InterPro" id="IPR027417">
    <property type="entry name" value="P-loop_NTPase"/>
</dbReference>
<feature type="region of interest" description="Disordered" evidence="2">
    <location>
        <begin position="268"/>
        <end position="322"/>
    </location>
</feature>